<feature type="chain" id="PRO_5046961573" evidence="5">
    <location>
        <begin position="20"/>
        <end position="108"/>
    </location>
</feature>
<dbReference type="PANTHER" id="PTHR10500">
    <property type="entry name" value="BETA-MICROSEMINOPROTEIN"/>
    <property type="match status" value="1"/>
</dbReference>
<organism evidence="6 7">
    <name type="scientific">Pantherophis guttatus</name>
    <name type="common">Corn snake</name>
    <name type="synonym">Elaphe guttata</name>
    <dbReference type="NCBI Taxonomy" id="94885"/>
    <lineage>
        <taxon>Eukaryota</taxon>
        <taxon>Metazoa</taxon>
        <taxon>Chordata</taxon>
        <taxon>Craniata</taxon>
        <taxon>Vertebrata</taxon>
        <taxon>Euteleostomi</taxon>
        <taxon>Lepidosauria</taxon>
        <taxon>Squamata</taxon>
        <taxon>Bifurcata</taxon>
        <taxon>Unidentata</taxon>
        <taxon>Episquamata</taxon>
        <taxon>Toxicofera</taxon>
        <taxon>Serpentes</taxon>
        <taxon>Colubroidea</taxon>
        <taxon>Colubridae</taxon>
        <taxon>Colubrinae</taxon>
        <taxon>Pantherophis</taxon>
    </lineage>
</organism>
<dbReference type="Pfam" id="PF05825">
    <property type="entry name" value="PSP94"/>
    <property type="match status" value="1"/>
</dbReference>
<keyword evidence="4" id="KW-1015">Disulfide bond</keyword>
<evidence type="ECO:0000256" key="5">
    <source>
        <dbReference type="SAM" id="SignalP"/>
    </source>
</evidence>
<dbReference type="Gene3D" id="2.60.40.1900">
    <property type="entry name" value="Beta-microseminoprotein (PSP94) domain"/>
    <property type="match status" value="1"/>
</dbReference>
<evidence type="ECO:0000256" key="1">
    <source>
        <dbReference type="ARBA" id="ARBA00004613"/>
    </source>
</evidence>
<dbReference type="GeneID" id="132709490"/>
<comment type="subcellular location">
    <subcellularLocation>
        <location evidence="1">Secreted</location>
    </subcellularLocation>
</comment>
<evidence type="ECO:0000256" key="3">
    <source>
        <dbReference type="ARBA" id="ARBA00022525"/>
    </source>
</evidence>
<proteinExistence type="inferred from homology"/>
<dbReference type="RefSeq" id="XP_060539280.1">
    <property type="nucleotide sequence ID" value="XM_060683297.1"/>
</dbReference>
<dbReference type="Proteomes" id="UP001652622">
    <property type="component" value="Unplaced"/>
</dbReference>
<keyword evidence="5" id="KW-0732">Signal</keyword>
<protein>
    <submittedName>
        <fullName evidence="7">Small serum protein 2-like isoform X2</fullName>
    </submittedName>
</protein>
<keyword evidence="6" id="KW-1185">Reference proteome</keyword>
<evidence type="ECO:0000313" key="7">
    <source>
        <dbReference type="RefSeq" id="XP_060539280.1"/>
    </source>
</evidence>
<evidence type="ECO:0000256" key="2">
    <source>
        <dbReference type="ARBA" id="ARBA00010352"/>
    </source>
</evidence>
<accession>A0ABM3YT32</accession>
<gene>
    <name evidence="7" type="primary">LOC132709490</name>
</gene>
<sequence>MKVFFSLIVFSLVLVTCQACYMVPFKLQAPPGQYLPPNVCLDDDDRKMHLIGSRWIAEDCYRCHCGRNGMFCCHGEVKKIPGCKAVQNDVTCQYEYYKLDDPTQRCDV</sequence>
<dbReference type="PANTHER" id="PTHR10500:SF7">
    <property type="entry name" value="BETA-MICROSEMINOPROTEIN"/>
    <property type="match status" value="1"/>
</dbReference>
<comment type="similarity">
    <text evidence="2">Belongs to the beta-microseminoprotein family.</text>
</comment>
<dbReference type="InterPro" id="IPR008735">
    <property type="entry name" value="PSP94"/>
</dbReference>
<name>A0ABM3YT32_PANGU</name>
<feature type="signal peptide" evidence="5">
    <location>
        <begin position="1"/>
        <end position="19"/>
    </location>
</feature>
<keyword evidence="3" id="KW-0964">Secreted</keyword>
<evidence type="ECO:0000313" key="6">
    <source>
        <dbReference type="Proteomes" id="UP001652622"/>
    </source>
</evidence>
<reference evidence="7" key="1">
    <citation type="submission" date="2025-08" db="UniProtKB">
        <authorList>
            <consortium name="RefSeq"/>
        </authorList>
    </citation>
    <scope>IDENTIFICATION</scope>
    <source>
        <tissue evidence="7">Blood</tissue>
    </source>
</reference>
<evidence type="ECO:0000256" key="4">
    <source>
        <dbReference type="ARBA" id="ARBA00023157"/>
    </source>
</evidence>